<dbReference type="InterPro" id="IPR006551">
    <property type="entry name" value="Polynucleotide_phosphatase"/>
</dbReference>
<dbReference type="SUPFAM" id="SSF56784">
    <property type="entry name" value="HAD-like"/>
    <property type="match status" value="1"/>
</dbReference>
<dbReference type="Pfam" id="PF13671">
    <property type="entry name" value="AAA_33"/>
    <property type="match status" value="1"/>
</dbReference>
<dbReference type="GO" id="GO:0046404">
    <property type="term" value="F:ATP-dependent polydeoxyribonucleotide 5'-hydroxyl-kinase activity"/>
    <property type="evidence" value="ECO:0007669"/>
    <property type="project" value="TreeGrafter"/>
</dbReference>
<protein>
    <recommendedName>
        <fullName evidence="4">Bifunctional polynucleotide phosphatase/kinase</fullName>
    </recommendedName>
</protein>
<name>A0A9Q0AP31_9PEZI</name>
<organism evidence="2 3">
    <name type="scientific">Neoarthrinium moseri</name>
    <dbReference type="NCBI Taxonomy" id="1658444"/>
    <lineage>
        <taxon>Eukaryota</taxon>
        <taxon>Fungi</taxon>
        <taxon>Dikarya</taxon>
        <taxon>Ascomycota</taxon>
        <taxon>Pezizomycotina</taxon>
        <taxon>Sordariomycetes</taxon>
        <taxon>Xylariomycetidae</taxon>
        <taxon>Amphisphaeriales</taxon>
        <taxon>Apiosporaceae</taxon>
        <taxon>Neoarthrinium</taxon>
    </lineage>
</organism>
<dbReference type="FunFam" id="3.40.50.1000:FF:000078">
    <property type="entry name" value="Bifunctional polynucleotide phosphatase/kinase"/>
    <property type="match status" value="1"/>
</dbReference>
<dbReference type="AlphaFoldDB" id="A0A9Q0AP31"/>
<dbReference type="InterPro" id="IPR023214">
    <property type="entry name" value="HAD_sf"/>
</dbReference>
<feature type="compositionally biased region" description="Basic and acidic residues" evidence="1">
    <location>
        <begin position="81"/>
        <end position="91"/>
    </location>
</feature>
<dbReference type="InterPro" id="IPR006549">
    <property type="entry name" value="HAD-SF_hydro_IIIA"/>
</dbReference>
<dbReference type="FunFam" id="3.40.50.300:FF:002548">
    <property type="entry name" value="DNA kinase/phosphatase Pnk1"/>
    <property type="match status" value="1"/>
</dbReference>
<dbReference type="InterPro" id="IPR027417">
    <property type="entry name" value="P-loop_NTPase"/>
</dbReference>
<dbReference type="SUPFAM" id="SSF52540">
    <property type="entry name" value="P-loop containing nucleoside triphosphate hydrolases"/>
    <property type="match status" value="1"/>
</dbReference>
<feature type="compositionally biased region" description="Low complexity" evidence="1">
    <location>
        <begin position="64"/>
        <end position="73"/>
    </location>
</feature>
<evidence type="ECO:0000313" key="2">
    <source>
        <dbReference type="EMBL" id="KAI1869542.1"/>
    </source>
</evidence>
<feature type="compositionally biased region" description="Polar residues" evidence="1">
    <location>
        <begin position="1"/>
        <end position="19"/>
    </location>
</feature>
<dbReference type="NCBIfam" id="TIGR01662">
    <property type="entry name" value="HAD-SF-IIIA"/>
    <property type="match status" value="1"/>
</dbReference>
<sequence length="495" mass="55091">MTSEPTGPSTTQLRASHSFQARPAQLCSSTVATMAPSKPASPPTNKRKIDAPISPPPVKRTAQSSISKSAVSSFFTPTSQKPKERIQWSERAADDDTPATLLVGRYEPEKLGESDRRKRRKIAAFDLDSTLITTASGKKHGDDPGDWKWWDSKVPARLRQLYKDEDYQVVILSNQAGLALHPDPNSKGPKNLGRNRVTKFKQKCSAVLTQLDLPTTLYAATGKDIFRKPRTGMWKEVCEDYDIPQDEVDLENSIFIGDAGGRTAQLKTGSTSAVAKDFSCSDRNFAHNVGVPYKTPEEYFLGAKSRDFSRDFDLAIYPYPETADGADVVFEKKHDQDVVLFVGPPGAGKSTFYWKHLKPLGYERINQDTLKSRARCFKAAGEALASGASVAVDNTNPDADGRAEWVALARKHQVPVRCVWFRTPLGLCEHNDVVRALNRPLNPEARTALPKLAFNGFAARFKEPKAKEGFEDVVEVEFRFRGSKDEYAIWGRYWT</sequence>
<dbReference type="PANTHER" id="PTHR12083:SF9">
    <property type="entry name" value="BIFUNCTIONAL POLYNUCLEOTIDE PHOSPHATASE_KINASE"/>
    <property type="match status" value="1"/>
</dbReference>
<keyword evidence="3" id="KW-1185">Reference proteome</keyword>
<dbReference type="GO" id="GO:0046403">
    <property type="term" value="F:polynucleotide 3'-phosphatase activity"/>
    <property type="evidence" value="ECO:0007669"/>
    <property type="project" value="TreeGrafter"/>
</dbReference>
<evidence type="ECO:0000313" key="3">
    <source>
        <dbReference type="Proteomes" id="UP000829685"/>
    </source>
</evidence>
<dbReference type="Gene3D" id="3.40.50.1000">
    <property type="entry name" value="HAD superfamily/HAD-like"/>
    <property type="match status" value="1"/>
</dbReference>
<dbReference type="Gene3D" id="3.40.50.300">
    <property type="entry name" value="P-loop containing nucleotide triphosphate hydrolases"/>
    <property type="match status" value="1"/>
</dbReference>
<evidence type="ECO:0008006" key="4">
    <source>
        <dbReference type="Google" id="ProtNLM"/>
    </source>
</evidence>
<dbReference type="PANTHER" id="PTHR12083">
    <property type="entry name" value="BIFUNCTIONAL POLYNUCLEOTIDE PHOSPHATASE/KINASE"/>
    <property type="match status" value="1"/>
</dbReference>
<proteinExistence type="predicted"/>
<reference evidence="2" key="1">
    <citation type="submission" date="2021-03" db="EMBL/GenBank/DDBJ databases">
        <title>Revisited historic fungal species revealed as producer of novel bioactive compounds through whole genome sequencing and comparative genomics.</title>
        <authorList>
            <person name="Vignolle G.A."/>
            <person name="Hochenegger N."/>
            <person name="Mach R.L."/>
            <person name="Mach-Aigner A.R."/>
            <person name="Javad Rahimi M."/>
            <person name="Salim K.A."/>
            <person name="Chan C.M."/>
            <person name="Lim L.B.L."/>
            <person name="Cai F."/>
            <person name="Druzhinina I.S."/>
            <person name="U'Ren J.M."/>
            <person name="Derntl C."/>
        </authorList>
    </citation>
    <scope>NUCLEOTIDE SEQUENCE</scope>
    <source>
        <strain evidence="2">TUCIM 5799</strain>
    </source>
</reference>
<dbReference type="EMBL" id="JAFIMR010000015">
    <property type="protein sequence ID" value="KAI1869542.1"/>
    <property type="molecule type" value="Genomic_DNA"/>
</dbReference>
<dbReference type="InterPro" id="IPR036412">
    <property type="entry name" value="HAD-like_sf"/>
</dbReference>
<gene>
    <name evidence="2" type="ORF">JX265_006632</name>
</gene>
<evidence type="ECO:0000256" key="1">
    <source>
        <dbReference type="SAM" id="MobiDB-lite"/>
    </source>
</evidence>
<dbReference type="InterPro" id="IPR013954">
    <property type="entry name" value="PNK3P"/>
</dbReference>
<accession>A0A9Q0AP31</accession>
<dbReference type="Pfam" id="PF08645">
    <property type="entry name" value="PNK3P"/>
    <property type="match status" value="1"/>
</dbReference>
<dbReference type="GO" id="GO:0003690">
    <property type="term" value="F:double-stranded DNA binding"/>
    <property type="evidence" value="ECO:0007669"/>
    <property type="project" value="TreeGrafter"/>
</dbReference>
<dbReference type="GO" id="GO:0006281">
    <property type="term" value="P:DNA repair"/>
    <property type="evidence" value="ECO:0007669"/>
    <property type="project" value="TreeGrafter"/>
</dbReference>
<dbReference type="NCBIfam" id="TIGR01664">
    <property type="entry name" value="DNA-3'-Pase"/>
    <property type="match status" value="1"/>
</dbReference>
<comment type="caution">
    <text evidence="2">The sequence shown here is derived from an EMBL/GenBank/DDBJ whole genome shotgun (WGS) entry which is preliminary data.</text>
</comment>
<feature type="region of interest" description="Disordered" evidence="1">
    <location>
        <begin position="1"/>
        <end position="91"/>
    </location>
</feature>
<dbReference type="Proteomes" id="UP000829685">
    <property type="component" value="Unassembled WGS sequence"/>
</dbReference>